<dbReference type="HOGENOM" id="CLU_005258_0_0_1"/>
<dbReference type="EMBL" id="EQ962653">
    <property type="protein sequence ID" value="EED21557.1"/>
    <property type="molecule type" value="Genomic_DNA"/>
</dbReference>
<dbReference type="Proteomes" id="UP000001745">
    <property type="component" value="Unassembled WGS sequence"/>
</dbReference>
<dbReference type="PhylomeDB" id="B8M293"/>
<dbReference type="InterPro" id="IPR018849">
    <property type="entry name" value="Urb2/Npa2_C"/>
</dbReference>
<reference evidence="4" key="1">
    <citation type="journal article" date="2015" name="Genome Announc.">
        <title>Genome sequence of the AIDS-associated pathogen Penicillium marneffei (ATCC18224) and its near taxonomic relative Talaromyces stipitatus (ATCC10500).</title>
        <authorList>
            <person name="Nierman W.C."/>
            <person name="Fedorova-Abrams N.D."/>
            <person name="Andrianopoulos A."/>
        </authorList>
    </citation>
    <scope>NUCLEOTIDE SEQUENCE [LARGE SCALE GENOMIC DNA]</scope>
    <source>
        <strain evidence="4">ATCC 10500 / CBS 375.48 / QM 6759 / NRRL 1006</strain>
    </source>
</reference>
<dbReference type="VEuPathDB" id="FungiDB:TSTA_087930"/>
<feature type="compositionally biased region" description="Low complexity" evidence="1">
    <location>
        <begin position="138"/>
        <end position="149"/>
    </location>
</feature>
<evidence type="ECO:0000313" key="3">
    <source>
        <dbReference type="EMBL" id="EED21557.1"/>
    </source>
</evidence>
<evidence type="ECO:0000259" key="2">
    <source>
        <dbReference type="Pfam" id="PF10441"/>
    </source>
</evidence>
<dbReference type="GeneID" id="8100922"/>
<dbReference type="InterPro" id="IPR052609">
    <property type="entry name" value="Ribosome_Biogenesis_Reg"/>
</dbReference>
<feature type="region of interest" description="Disordered" evidence="1">
    <location>
        <begin position="138"/>
        <end position="163"/>
    </location>
</feature>
<evidence type="ECO:0000313" key="4">
    <source>
        <dbReference type="Proteomes" id="UP000001745"/>
    </source>
</evidence>
<dbReference type="OrthoDB" id="160374at2759"/>
<dbReference type="GO" id="GO:0005730">
    <property type="term" value="C:nucleolus"/>
    <property type="evidence" value="ECO:0007669"/>
    <property type="project" value="TreeGrafter"/>
</dbReference>
<dbReference type="STRING" id="441959.B8M293"/>
<dbReference type="Pfam" id="PF10441">
    <property type="entry name" value="Urb2"/>
    <property type="match status" value="1"/>
</dbReference>
<dbReference type="eggNOG" id="ENOG502QTEB">
    <property type="taxonomic scope" value="Eukaryota"/>
</dbReference>
<dbReference type="GO" id="GO:0042254">
    <property type="term" value="P:ribosome biogenesis"/>
    <property type="evidence" value="ECO:0007669"/>
    <property type="project" value="TreeGrafter"/>
</dbReference>
<dbReference type="PANTHER" id="PTHR15682:SF2">
    <property type="entry name" value="UNHEALTHY RIBOSOME BIOGENESIS PROTEIN 2 HOMOLOG"/>
    <property type="match status" value="1"/>
</dbReference>
<dbReference type="InParanoid" id="B8M293"/>
<name>B8M293_TALSN</name>
<protein>
    <recommendedName>
        <fullName evidence="2">Nucleolar 27S pre-rRNA processing Urb2/Npa2 C-terminal domain-containing protein</fullName>
    </recommendedName>
</protein>
<evidence type="ECO:0000256" key="1">
    <source>
        <dbReference type="SAM" id="MobiDB-lite"/>
    </source>
</evidence>
<sequence>MAWSNDTAVPSQEALLKLEKSTEDSDRQLAAAAQILKIDLSDITSQLPEPSTFESTTRPAPKEEWVLRWLLKRLKTSTYRVHPQSYILLQKLLLRISRRAIASTFVEYKFAQLLKNIVDDLNNAVFMSFPEGIIRTSSDSETSETLEGSPVRSKKRKRGNENADVDNDIVMHDAAYGEPQSERAILAYNQFSDAFYILMGLVNGQNNRGNVSQFHLQQSLRLDPAVGAEILGKLIRLSAAMIVEYTKEKRSNLLRHLLKTTTAYFAMWDLRKSGVNGIDKRSINTAFSESCFLESLRLYRIVLSSGADSEDARFITHSIEKLIALHVVVPARSLFMERGGSGIDYSKGEDPDWSAVQPVTATFKPLFEDRSPVNIHCNSNGNGSVDQNSCVFPATWKSAELIPTFYDIVSRSVPRDSFRRQNTEASWLETVFVALAELAYSSTQKFSGNTVGFIPLLEQLFIVVRARKIKLSLHTLLTHASYTGLLKGEEDPKHVSWSLTTLLIDLGADIFLPNSGFKDSGRLLDALFQSLHHIRSDMSNKETYELVKNEVVIPLIRAFATARDLPTFAGFWYEQLRWIETARKTGDKHFQKSTYSVWEDDNVLIVYQDTLKSTLSDTFLKSQIENAISTVVAESGYISGSPDSYAYFVILEAGTRIWGHNGLPGLRIDLVTNLIEGLHKTLSSRKGDRQWLWRMWRVARNLMPIGLKSTFKIPNELADKFRREALVVANFSTGPTKLRSGWNGHRESFEACRFLLTASKDLYPKASSEQKDILHVIIKCLTGSFDSIIEAKLEGWNGRYQDIDGLPQQATAIIECLLQHPDLLSELGYEDLKCFVKFFWDLTSTIDQDWSQHQVPEITECVSFKQLWRVFLSYEYLRDSPSLALGVARALCELFMKIIESKKPQPVVLRYLPAIIQDLPGIPVRFGEVPLFKDTVEALVTKVDCPAELVPFMVSLIDGWCHESQRVGPKILEWITSDIPLQNSWTDMRTIESFRSLVRTVFECEYKACKSLADTGKFLKRYYKLTTSLAASAPTQLGLSVDGKDQPSTLIPVFVATSLRLLLEHKVELPEPKQLVNIARQRDKVFDLLRSRLDSCSGMLQRKSHIKAPILLATTHQMLEDFDGIAVERSMKIDKFMTGVEEDSLDMDGCIKALTQRWRIARAASSNDFDFNDSSLLKGVGLYRMHASEQTYLTRELAKKLKLISNRERIEVIHDLRTTGFEGSEGASRLLIGGLAVSVLSEITEKDSAEAREVSSLCTAATEVLQNSIEEIDRFSLAAECVDIILRLHPRGVTQFNIDNCLTAVTTTMSKIHSMRETDNPISIKSISTIYTRLCRILGTVVGLYRQQLGGRFHLLIPALQSLLKALFAPKQKRGKKTGLNLGIPHAVQFTRLLTSLCDPTVSAVSRPSRPAGNSSSNSLVDQTKKAKMIAGQHLRILIESYAQNTLDAPLQPDIKTALAPGLYAILDAMPAESKRGLNAAMDISSRAIFKTLHEEYVRFGKWNSKG</sequence>
<gene>
    <name evidence="3" type="ORF">TSTA_087930</name>
</gene>
<dbReference type="OMA" id="RRQTHEA"/>
<keyword evidence="4" id="KW-1185">Reference proteome</keyword>
<proteinExistence type="predicted"/>
<organism evidence="3 4">
    <name type="scientific">Talaromyces stipitatus (strain ATCC 10500 / CBS 375.48 / QM 6759 / NRRL 1006)</name>
    <name type="common">Penicillium stipitatum</name>
    <dbReference type="NCBI Taxonomy" id="441959"/>
    <lineage>
        <taxon>Eukaryota</taxon>
        <taxon>Fungi</taxon>
        <taxon>Dikarya</taxon>
        <taxon>Ascomycota</taxon>
        <taxon>Pezizomycotina</taxon>
        <taxon>Eurotiomycetes</taxon>
        <taxon>Eurotiomycetidae</taxon>
        <taxon>Eurotiales</taxon>
        <taxon>Trichocomaceae</taxon>
        <taxon>Talaromyces</taxon>
        <taxon>Talaromyces sect. Talaromyces</taxon>
    </lineage>
</organism>
<accession>B8M293</accession>
<feature type="domain" description="Nucleolar 27S pre-rRNA processing Urb2/Npa2 C-terminal" evidence="2">
    <location>
        <begin position="1277"/>
        <end position="1505"/>
    </location>
</feature>
<dbReference type="PANTHER" id="PTHR15682">
    <property type="entry name" value="UNHEALTHY RIBOSOME BIOGENESIS PROTEIN 2 HOMOLOG"/>
    <property type="match status" value="1"/>
</dbReference>
<dbReference type="RefSeq" id="XP_002478520.1">
    <property type="nucleotide sequence ID" value="XM_002478475.1"/>
</dbReference>